<keyword evidence="2" id="KW-0902">Two-component regulatory system</keyword>
<dbReference type="InterPro" id="IPR011990">
    <property type="entry name" value="TPR-like_helical_dom_sf"/>
</dbReference>
<evidence type="ECO:0000313" key="7">
    <source>
        <dbReference type="EMBL" id="TGG83170.1"/>
    </source>
</evidence>
<keyword evidence="3" id="KW-0238">DNA-binding</keyword>
<dbReference type="GO" id="GO:0000160">
    <property type="term" value="P:phosphorelay signal transduction system"/>
    <property type="evidence" value="ECO:0007669"/>
    <property type="project" value="UniProtKB-KW"/>
</dbReference>
<dbReference type="AlphaFoldDB" id="A0A8H1QRX5"/>
<evidence type="ECO:0000259" key="6">
    <source>
        <dbReference type="SMART" id="SM01043"/>
    </source>
</evidence>
<evidence type="ECO:0000259" key="5">
    <source>
        <dbReference type="SMART" id="SM00862"/>
    </source>
</evidence>
<protein>
    <submittedName>
        <fullName evidence="7">AfsR/SARP family transcriptional regulator</fullName>
    </submittedName>
</protein>
<name>A0A8H1QRX5_9ACTN</name>
<dbReference type="SMART" id="SM00862">
    <property type="entry name" value="Trans_reg_C"/>
    <property type="match status" value="1"/>
</dbReference>
<dbReference type="InterPro" id="IPR058852">
    <property type="entry name" value="HTH_77"/>
</dbReference>
<dbReference type="Proteomes" id="UP000298111">
    <property type="component" value="Unassembled WGS sequence"/>
</dbReference>
<proteinExistence type="inferred from homology"/>
<feature type="compositionally biased region" description="Pro residues" evidence="4">
    <location>
        <begin position="314"/>
        <end position="323"/>
    </location>
</feature>
<dbReference type="InterPro" id="IPR027417">
    <property type="entry name" value="P-loop_NTPase"/>
</dbReference>
<dbReference type="InterPro" id="IPR016032">
    <property type="entry name" value="Sig_transdc_resp-reg_C-effctor"/>
</dbReference>
<reference evidence="7 8" key="1">
    <citation type="submission" date="2018-10" db="EMBL/GenBank/DDBJ databases">
        <title>Isolation of pseudouridimycin from Streptomyces albus DSM 40763.</title>
        <authorList>
            <person name="Rosenqvist P."/>
            <person name="Metsae-Ketelae M."/>
            <person name="Virta P."/>
        </authorList>
    </citation>
    <scope>NUCLEOTIDE SEQUENCE [LARGE SCALE GENOMIC DNA]</scope>
    <source>
        <strain evidence="7 8">DSM 40763</strain>
    </source>
</reference>
<feature type="compositionally biased region" description="Low complexity" evidence="4">
    <location>
        <begin position="304"/>
        <end position="313"/>
    </location>
</feature>
<evidence type="ECO:0000256" key="2">
    <source>
        <dbReference type="ARBA" id="ARBA00023012"/>
    </source>
</evidence>
<dbReference type="SUPFAM" id="SSF46894">
    <property type="entry name" value="C-terminal effector domain of the bipartite response regulators"/>
    <property type="match status" value="1"/>
</dbReference>
<dbReference type="Gene3D" id="1.25.40.10">
    <property type="entry name" value="Tetratricopeptide repeat domain"/>
    <property type="match status" value="2"/>
</dbReference>
<sequence>MGVRYLYRVLGTTQALRADGTAVPLGGARLRAVLTALALAGGGAVRTGQLAAAVWAEDEEAPADETAAVQALVGRLRRALGRDAVESVTGGYRLAASRDDIDLFRFERLAAEGAAALADGDPAKAADLLDDALALWRGPALADLPDGGGPAGIRAADRAVAARRDRARAALALGRAEEILPAVRELAAAHPLDEPLQALLIRALRETGRTAEALAVYEQVRSRIADRLGADPGTELRTLHAELLTGDPAPAPSGGPATASPGGPAPAPSGGPSPASSDAPVPASPGGSATAPSGGPFPEPPAGPTSGPSGDPAAAPPGCPASAPPGGRSQGLSGGPAPASPGGPAPAPSGGPSPASSDAPVPASPGGPAPVRSVDDAPASVPAGAAGGRGAPPYAAGAGRVPAGARRPGNLRSMLTSFVGRDDELRAIGEELSASRLVTLTGPGGAGKTRLSLEAAALATERGATWSDGVWVAELAGVRGQNAQRETAEAVLTALGGRETVLTGSAAEGLVAATDPTAGDPLAQLAEHCAGRRILLVLDNCEHVIDAAARVAETLLMECPGVTVLATSREPLGVPGESVRPVEPLPDPVALRLLADRGAAARPGFRTEEDPEACAEICRRLDGLPLAIELAAARLRSLTPRQLASRLDRRFRLLTSGSRTVLPRQQTLRAVVDWSWELLDGPERAVLRRLAVFAGGCELEQVEEVCADLFPEEAADAGDHDGTGGSAAAVLGSLVDKSLVVAVPHRAGAGTGMRYRLLETVAEYAAEKLDGEPGERERAERRHLVAYRELARTADPLLRGPQQAAWLDRLESEHDNIRTALRRAFAARDEQEMLCLVLSMGWFWQLRGHRSDASAWAEATVTLGPDPFASPLRPARPVHEPCTAAPPPMTGEVLWEARRGVRLMVLADAEDGIDLVRRPARQAELRNVTRAYTPGMPQVCRLPGCMWLFAWMLTGDFAALKELCDAQVRACRELGYEWELAFALQLRSKLLSDRPGGWDQSGEDAAESLEIFRRAGDAWGEAEALSGRAEALAARGEFGQAATDYRMAIERAAQLGAHSQVPQLKSRLGAVLVELDDPAQAAEGDRLMREATEESEGLPGDGPNFAAVQLAVHLVRRGEPARAQELLEPLEARFEDKSPQLFAGMVQGIMAWGHLVAGRPADALAKLRVSIVRTREVLADAVTPHLTLSQLLTAAGALAGLGRGREAGRLLGAYDGLAAVPEGRFPHPLEREARQSAEKAVRELLSEREYADAHAEGDGLSIEEAVALVRNA</sequence>
<feature type="domain" description="OmpR/PhoB-type" evidence="5">
    <location>
        <begin position="20"/>
        <end position="94"/>
    </location>
</feature>
<dbReference type="PANTHER" id="PTHR47691:SF3">
    <property type="entry name" value="HTH-TYPE TRANSCRIPTIONAL REGULATOR RV0890C-RELATED"/>
    <property type="match status" value="1"/>
</dbReference>
<dbReference type="CDD" id="cd15831">
    <property type="entry name" value="BTAD"/>
    <property type="match status" value="1"/>
</dbReference>
<dbReference type="GO" id="GO:0006355">
    <property type="term" value="P:regulation of DNA-templated transcription"/>
    <property type="evidence" value="ECO:0007669"/>
    <property type="project" value="InterPro"/>
</dbReference>
<dbReference type="InterPro" id="IPR005158">
    <property type="entry name" value="BTAD"/>
</dbReference>
<comment type="caution">
    <text evidence="7">The sequence shown here is derived from an EMBL/GenBank/DDBJ whole genome shotgun (WGS) entry which is preliminary data.</text>
</comment>
<dbReference type="SMART" id="SM00028">
    <property type="entry name" value="TPR"/>
    <property type="match status" value="2"/>
</dbReference>
<dbReference type="InterPro" id="IPR036388">
    <property type="entry name" value="WH-like_DNA-bd_sf"/>
</dbReference>
<dbReference type="InterPro" id="IPR019734">
    <property type="entry name" value="TPR_rpt"/>
</dbReference>
<feature type="compositionally biased region" description="Pro residues" evidence="4">
    <location>
        <begin position="338"/>
        <end position="351"/>
    </location>
</feature>
<dbReference type="SMART" id="SM01043">
    <property type="entry name" value="BTAD"/>
    <property type="match status" value="1"/>
</dbReference>
<dbReference type="SUPFAM" id="SSF48452">
    <property type="entry name" value="TPR-like"/>
    <property type="match status" value="2"/>
</dbReference>
<dbReference type="SUPFAM" id="SSF52540">
    <property type="entry name" value="P-loop containing nucleoside triphosphate hydrolases"/>
    <property type="match status" value="1"/>
</dbReference>
<evidence type="ECO:0000256" key="1">
    <source>
        <dbReference type="ARBA" id="ARBA00005820"/>
    </source>
</evidence>
<feature type="domain" description="Bacterial transcriptional activator" evidence="6">
    <location>
        <begin position="101"/>
        <end position="244"/>
    </location>
</feature>
<dbReference type="PANTHER" id="PTHR47691">
    <property type="entry name" value="REGULATOR-RELATED"/>
    <property type="match status" value="1"/>
</dbReference>
<dbReference type="EMBL" id="RCIY01000055">
    <property type="protein sequence ID" value="TGG83170.1"/>
    <property type="molecule type" value="Genomic_DNA"/>
</dbReference>
<dbReference type="Gene3D" id="1.10.10.10">
    <property type="entry name" value="Winged helix-like DNA-binding domain superfamily/Winged helix DNA-binding domain"/>
    <property type="match status" value="1"/>
</dbReference>
<dbReference type="RefSeq" id="WP_135567050.1">
    <property type="nucleotide sequence ID" value="NZ_CP103060.1"/>
</dbReference>
<feature type="compositionally biased region" description="Low complexity" evidence="4">
    <location>
        <begin position="272"/>
        <end position="294"/>
    </location>
</feature>
<dbReference type="InterPro" id="IPR001867">
    <property type="entry name" value="OmpR/PhoB-type_DNA-bd"/>
</dbReference>
<gene>
    <name evidence="7" type="ORF">D8771_13905</name>
</gene>
<dbReference type="GO" id="GO:0003677">
    <property type="term" value="F:DNA binding"/>
    <property type="evidence" value="ECO:0007669"/>
    <property type="project" value="UniProtKB-KW"/>
</dbReference>
<organism evidence="7 8">
    <name type="scientific">Streptomyces albus</name>
    <dbReference type="NCBI Taxonomy" id="1888"/>
    <lineage>
        <taxon>Bacteria</taxon>
        <taxon>Bacillati</taxon>
        <taxon>Actinomycetota</taxon>
        <taxon>Actinomycetes</taxon>
        <taxon>Kitasatosporales</taxon>
        <taxon>Streptomycetaceae</taxon>
        <taxon>Streptomyces</taxon>
    </lineage>
</organism>
<comment type="similarity">
    <text evidence="1">Belongs to the AfsR/DnrI/RedD regulatory family.</text>
</comment>
<dbReference type="Pfam" id="PF25872">
    <property type="entry name" value="HTH_77"/>
    <property type="match status" value="1"/>
</dbReference>
<evidence type="ECO:0000313" key="8">
    <source>
        <dbReference type="Proteomes" id="UP000298111"/>
    </source>
</evidence>
<evidence type="ECO:0000256" key="4">
    <source>
        <dbReference type="SAM" id="MobiDB-lite"/>
    </source>
</evidence>
<feature type="compositionally biased region" description="Low complexity" evidence="4">
    <location>
        <begin position="246"/>
        <end position="262"/>
    </location>
</feature>
<feature type="compositionally biased region" description="Low complexity" evidence="4">
    <location>
        <begin position="352"/>
        <end position="361"/>
    </location>
</feature>
<dbReference type="PRINTS" id="PR00364">
    <property type="entry name" value="DISEASERSIST"/>
</dbReference>
<dbReference type="Gene3D" id="3.40.50.300">
    <property type="entry name" value="P-loop containing nucleotide triphosphate hydrolases"/>
    <property type="match status" value="1"/>
</dbReference>
<accession>A0A8H1QRX5</accession>
<dbReference type="GeneID" id="75184011"/>
<dbReference type="Pfam" id="PF03704">
    <property type="entry name" value="BTAD"/>
    <property type="match status" value="1"/>
</dbReference>
<feature type="compositionally biased region" description="Low complexity" evidence="4">
    <location>
        <begin position="391"/>
        <end position="408"/>
    </location>
</feature>
<evidence type="ECO:0000256" key="3">
    <source>
        <dbReference type="ARBA" id="ARBA00023125"/>
    </source>
</evidence>
<feature type="region of interest" description="Disordered" evidence="4">
    <location>
        <begin position="245"/>
        <end position="408"/>
    </location>
</feature>